<reference evidence="2" key="1">
    <citation type="submission" date="2022-07" db="EMBL/GenBank/DDBJ databases">
        <title>Complete genome sequence of Salinispirillum sp. LH10-3-1 capable of multiple carbohydrate inversion isolated from a soda lake.</title>
        <authorList>
            <person name="Liu J."/>
            <person name="Zhai Y."/>
            <person name="Zhang H."/>
            <person name="Yang H."/>
            <person name="Qu J."/>
            <person name="Li J."/>
        </authorList>
    </citation>
    <scope>NUCLEOTIDE SEQUENCE</scope>
    <source>
        <strain evidence="2">LH 10-3-1</strain>
    </source>
</reference>
<feature type="transmembrane region" description="Helical" evidence="1">
    <location>
        <begin position="20"/>
        <end position="46"/>
    </location>
</feature>
<keyword evidence="1" id="KW-1133">Transmembrane helix</keyword>
<accession>A0AB38YCD3</accession>
<dbReference type="Pfam" id="PF14333">
    <property type="entry name" value="DUF4389"/>
    <property type="match status" value="1"/>
</dbReference>
<dbReference type="AlphaFoldDB" id="A0AB38YCD3"/>
<gene>
    <name evidence="2" type="ORF">NFC81_09660</name>
</gene>
<evidence type="ECO:0000256" key="1">
    <source>
        <dbReference type="SAM" id="Phobius"/>
    </source>
</evidence>
<proteinExistence type="predicted"/>
<dbReference type="InterPro" id="IPR025498">
    <property type="entry name" value="DUF4389"/>
</dbReference>
<sequence>MSSNERSKWEYLLFRVLYMILFWLVSRIAWVFLGIFALVQLVFVMVRGEKQPTLLEISASTVTFVEQCATYLTFNSEYKPFPFNDWPEVSVREGAEPGND</sequence>
<keyword evidence="1" id="KW-0472">Membrane</keyword>
<dbReference type="EMBL" id="CP101717">
    <property type="protein sequence ID" value="WLD56993.1"/>
    <property type="molecule type" value="Genomic_DNA"/>
</dbReference>
<dbReference type="RefSeq" id="WP_304994279.1">
    <property type="nucleotide sequence ID" value="NZ_CP101717.1"/>
</dbReference>
<organism evidence="2">
    <name type="scientific">Salinispirillum sp. LH 10-3-1</name>
    <dbReference type="NCBI Taxonomy" id="2952525"/>
    <lineage>
        <taxon>Bacteria</taxon>
        <taxon>Pseudomonadati</taxon>
        <taxon>Pseudomonadota</taxon>
        <taxon>Gammaproteobacteria</taxon>
        <taxon>Oceanospirillales</taxon>
        <taxon>Saccharospirillaceae</taxon>
        <taxon>Salinispirillum</taxon>
    </lineage>
</organism>
<keyword evidence="1" id="KW-0812">Transmembrane</keyword>
<name>A0AB38YCD3_9GAMM</name>
<evidence type="ECO:0000313" key="2">
    <source>
        <dbReference type="EMBL" id="WLD56993.1"/>
    </source>
</evidence>
<protein>
    <submittedName>
        <fullName evidence="2">DUF4389 domain-containing protein</fullName>
    </submittedName>
</protein>